<dbReference type="Pfam" id="PF07759">
    <property type="entry name" value="DUF1615"/>
    <property type="match status" value="1"/>
</dbReference>
<accession>A0ABP9C2E5</accession>
<dbReference type="InterPro" id="IPR011673">
    <property type="entry name" value="DUF1615"/>
</dbReference>
<name>A0ABP9C2E5_9GAMM</name>
<gene>
    <name evidence="1" type="ORF">GCM10023307_30890</name>
</gene>
<sequence>MTDPSPASRPPAWRSARHALFIAILAVGLGGCADTASQRTPEEVRAQLRQLIPASVPDRAGWAADIQGALAALEIEPSPQNLCAVLAVTEQESTYTANPAVPGLGKIAIGEIEARAARYRIPAFVVRGALKLESPNGESWETRIARVRTEKELSDLFEEMIAKVPMGSRLLARANPVRTGGPMQVSIAFAEAHAQERSYPYAVDGSIRHEVFTRRGGMYFGIAHLLGYPAAYDKPLFRFADFNAGRYASRNAAFQNAVAVATGIPLDLDGDLVRYRKGKARGDASATERAVLTLADKLGMTPAQIRDGLEDSHLRRFEDSALYTGVFEIADRRSGKPLPRATLPRIRLHSPKITRKLTTEWFATRVNQRYTRCMAKAKKG</sequence>
<dbReference type="Proteomes" id="UP001499959">
    <property type="component" value="Unassembled WGS sequence"/>
</dbReference>
<evidence type="ECO:0000313" key="1">
    <source>
        <dbReference type="EMBL" id="GAA4802071.1"/>
    </source>
</evidence>
<keyword evidence="2" id="KW-1185">Reference proteome</keyword>
<reference evidence="2" key="1">
    <citation type="journal article" date="2019" name="Int. J. Syst. Evol. Microbiol.">
        <title>The Global Catalogue of Microorganisms (GCM) 10K type strain sequencing project: providing services to taxonomists for standard genome sequencing and annotation.</title>
        <authorList>
            <consortium name="The Broad Institute Genomics Platform"/>
            <consortium name="The Broad Institute Genome Sequencing Center for Infectious Disease"/>
            <person name="Wu L."/>
            <person name="Ma J."/>
        </authorList>
    </citation>
    <scope>NUCLEOTIDE SEQUENCE [LARGE SCALE GENOMIC DNA]</scope>
    <source>
        <strain evidence="2">JCM 18204</strain>
    </source>
</reference>
<proteinExistence type="predicted"/>
<evidence type="ECO:0000313" key="2">
    <source>
        <dbReference type="Proteomes" id="UP001499959"/>
    </source>
</evidence>
<organism evidence="1 2">
    <name type="scientific">Lysobacter hankyongensis</name>
    <dbReference type="NCBI Taxonomy" id="1176535"/>
    <lineage>
        <taxon>Bacteria</taxon>
        <taxon>Pseudomonadati</taxon>
        <taxon>Pseudomonadota</taxon>
        <taxon>Gammaproteobacteria</taxon>
        <taxon>Lysobacterales</taxon>
        <taxon>Lysobacteraceae</taxon>
        <taxon>Lysobacter</taxon>
    </lineage>
</organism>
<protein>
    <submittedName>
        <fullName evidence="1">DUF1615 domain-containing protein</fullName>
    </submittedName>
</protein>
<dbReference type="RefSeq" id="WP_345304247.1">
    <property type="nucleotide sequence ID" value="NZ_BAABJE010000017.1"/>
</dbReference>
<comment type="caution">
    <text evidence="1">The sequence shown here is derived from an EMBL/GenBank/DDBJ whole genome shotgun (WGS) entry which is preliminary data.</text>
</comment>
<dbReference type="EMBL" id="BAABJE010000017">
    <property type="protein sequence ID" value="GAA4802071.1"/>
    <property type="molecule type" value="Genomic_DNA"/>
</dbReference>